<dbReference type="AlphaFoldDB" id="A0A8H6S1M8"/>
<evidence type="ECO:0000313" key="2">
    <source>
        <dbReference type="Proteomes" id="UP000613580"/>
    </source>
</evidence>
<proteinExistence type="predicted"/>
<name>A0A8H6S1M8_MYCCL</name>
<dbReference type="EMBL" id="JACAZE010000028">
    <property type="protein sequence ID" value="KAF7289660.1"/>
    <property type="molecule type" value="Genomic_DNA"/>
</dbReference>
<protein>
    <submittedName>
        <fullName evidence="1">Uncharacterized protein</fullName>
    </submittedName>
</protein>
<dbReference type="Proteomes" id="UP000613580">
    <property type="component" value="Unassembled WGS sequence"/>
</dbReference>
<keyword evidence="2" id="KW-1185">Reference proteome</keyword>
<evidence type="ECO:0000313" key="1">
    <source>
        <dbReference type="EMBL" id="KAF7289660.1"/>
    </source>
</evidence>
<sequence>MPGYEPVTAAFLARRRPYLDTFAVATLPYVGGVHDFRNSRPCGSGTFMNQTRPRHTERPARLTFSITWPFHIATRCLGIENPRTKTHWFSVPRAPSDILTVADALRCQSNLGLMLLSMAPKLRSRLKSMLPLRLDADARAHAEVLSQPVTTKSLSFGLLDGQNPTRTAKVYQASACSWTCLRKPSLERRSSRVAPLGSTRTAPTRERKLSLTLLPATAGTVLFGFSPRARIQT</sequence>
<reference evidence="1" key="1">
    <citation type="submission" date="2020-05" db="EMBL/GenBank/DDBJ databases">
        <title>Mycena genomes resolve the evolution of fungal bioluminescence.</title>
        <authorList>
            <person name="Tsai I.J."/>
        </authorList>
    </citation>
    <scope>NUCLEOTIDE SEQUENCE</scope>
    <source>
        <strain evidence="1">110903Hualien_Pintung</strain>
    </source>
</reference>
<organism evidence="1 2">
    <name type="scientific">Mycena chlorophos</name>
    <name type="common">Agaric fungus</name>
    <name type="synonym">Agaricus chlorophos</name>
    <dbReference type="NCBI Taxonomy" id="658473"/>
    <lineage>
        <taxon>Eukaryota</taxon>
        <taxon>Fungi</taxon>
        <taxon>Dikarya</taxon>
        <taxon>Basidiomycota</taxon>
        <taxon>Agaricomycotina</taxon>
        <taxon>Agaricomycetes</taxon>
        <taxon>Agaricomycetidae</taxon>
        <taxon>Agaricales</taxon>
        <taxon>Marasmiineae</taxon>
        <taxon>Mycenaceae</taxon>
        <taxon>Mycena</taxon>
    </lineage>
</organism>
<accession>A0A8H6S1M8</accession>
<comment type="caution">
    <text evidence="1">The sequence shown here is derived from an EMBL/GenBank/DDBJ whole genome shotgun (WGS) entry which is preliminary data.</text>
</comment>
<gene>
    <name evidence="1" type="ORF">HMN09_01328600</name>
</gene>